<evidence type="ECO:0000313" key="2">
    <source>
        <dbReference type="EMBL" id="GAA4945425.1"/>
    </source>
</evidence>
<gene>
    <name evidence="2" type="ORF">GCM10023314_18240</name>
</gene>
<dbReference type="EMBL" id="BAABJJ010000028">
    <property type="protein sequence ID" value="GAA4945425.1"/>
    <property type="molecule type" value="Genomic_DNA"/>
</dbReference>
<feature type="signal peptide" evidence="1">
    <location>
        <begin position="1"/>
        <end position="23"/>
    </location>
</feature>
<dbReference type="PROSITE" id="PS51257">
    <property type="entry name" value="PROKAR_LIPOPROTEIN"/>
    <property type="match status" value="1"/>
</dbReference>
<sequence>MKNYIILLCTASFLLACSSPKHVTTPQNLKYKVNGFYAKADVNGSHKDVSGEIIEVSKNEIKLLQEGTLQPLQKDMIQSCVISVSLTVNNPKKINTWASLVNIASLGHGVFGIISLPINLGVTASITNSKYDLKYPDNISWDEIYKFARFPQGIPNDLDTKKLQ</sequence>
<evidence type="ECO:0000256" key="1">
    <source>
        <dbReference type="SAM" id="SignalP"/>
    </source>
</evidence>
<accession>A0ABP9GJK8</accession>
<name>A0ABP9GJK8_9FLAO</name>
<dbReference type="Proteomes" id="UP001501302">
    <property type="component" value="Unassembled WGS sequence"/>
</dbReference>
<organism evidence="2 3">
    <name type="scientific">Algibacter agarivorans</name>
    <dbReference type="NCBI Taxonomy" id="1109741"/>
    <lineage>
        <taxon>Bacteria</taxon>
        <taxon>Pseudomonadati</taxon>
        <taxon>Bacteroidota</taxon>
        <taxon>Flavobacteriia</taxon>
        <taxon>Flavobacteriales</taxon>
        <taxon>Flavobacteriaceae</taxon>
        <taxon>Algibacter</taxon>
    </lineage>
</organism>
<dbReference type="RefSeq" id="WP_345191611.1">
    <property type="nucleotide sequence ID" value="NZ_BAABJJ010000028.1"/>
</dbReference>
<reference evidence="3" key="1">
    <citation type="journal article" date="2019" name="Int. J. Syst. Evol. Microbiol.">
        <title>The Global Catalogue of Microorganisms (GCM) 10K type strain sequencing project: providing services to taxonomists for standard genome sequencing and annotation.</title>
        <authorList>
            <consortium name="The Broad Institute Genomics Platform"/>
            <consortium name="The Broad Institute Genome Sequencing Center for Infectious Disease"/>
            <person name="Wu L."/>
            <person name="Ma J."/>
        </authorList>
    </citation>
    <scope>NUCLEOTIDE SEQUENCE [LARGE SCALE GENOMIC DNA]</scope>
    <source>
        <strain evidence="3">JCM 18285</strain>
    </source>
</reference>
<feature type="chain" id="PRO_5047516817" description="Lipoprotein" evidence="1">
    <location>
        <begin position="24"/>
        <end position="164"/>
    </location>
</feature>
<comment type="caution">
    <text evidence="2">The sequence shown here is derived from an EMBL/GenBank/DDBJ whole genome shotgun (WGS) entry which is preliminary data.</text>
</comment>
<keyword evidence="1" id="KW-0732">Signal</keyword>
<protein>
    <recommendedName>
        <fullName evidence="4">Lipoprotein</fullName>
    </recommendedName>
</protein>
<proteinExistence type="predicted"/>
<evidence type="ECO:0000313" key="3">
    <source>
        <dbReference type="Proteomes" id="UP001501302"/>
    </source>
</evidence>
<evidence type="ECO:0008006" key="4">
    <source>
        <dbReference type="Google" id="ProtNLM"/>
    </source>
</evidence>
<keyword evidence="3" id="KW-1185">Reference proteome</keyword>